<name>A0A6J7HHF4_9ZZZZ</name>
<sequence>MHLSMPGRLVRSLLAVLTSLVAVAGLSGPSYAVTKLTDAQAASQLSAVGITRVSTGGCTDRYVSTCTSYDQINQESVSGIKTFKSISGCASTITGGTETGHASGTYSHWNGYKVDVRPTTCVSNYITSRYAYYGVRGDGATMYRAPSGNIYARESSHWDITYYTCGC</sequence>
<organism evidence="1">
    <name type="scientific">freshwater metagenome</name>
    <dbReference type="NCBI Taxonomy" id="449393"/>
    <lineage>
        <taxon>unclassified sequences</taxon>
        <taxon>metagenomes</taxon>
        <taxon>ecological metagenomes</taxon>
    </lineage>
</organism>
<dbReference type="AlphaFoldDB" id="A0A6J7HHF4"/>
<protein>
    <submittedName>
        <fullName evidence="1">Unannotated protein</fullName>
    </submittedName>
</protein>
<reference evidence="1" key="1">
    <citation type="submission" date="2020-05" db="EMBL/GenBank/DDBJ databases">
        <authorList>
            <person name="Chiriac C."/>
            <person name="Salcher M."/>
            <person name="Ghai R."/>
            <person name="Kavagutti S V."/>
        </authorList>
    </citation>
    <scope>NUCLEOTIDE SEQUENCE</scope>
</reference>
<proteinExistence type="predicted"/>
<accession>A0A6J7HHF4</accession>
<dbReference type="EMBL" id="CAFBMW010000003">
    <property type="protein sequence ID" value="CAB4920411.1"/>
    <property type="molecule type" value="Genomic_DNA"/>
</dbReference>
<evidence type="ECO:0000313" key="1">
    <source>
        <dbReference type="EMBL" id="CAB4920411.1"/>
    </source>
</evidence>
<gene>
    <name evidence="1" type="ORF">UFOPK3662_00585</name>
</gene>